<keyword evidence="6" id="KW-1185">Reference proteome</keyword>
<dbReference type="PATRIC" id="fig|1605367.3.peg.1544"/>
<dbReference type="Pfam" id="PF00431">
    <property type="entry name" value="CUB"/>
    <property type="match status" value="1"/>
</dbReference>
<reference evidence="5 6" key="1">
    <citation type="submission" date="2015-07" db="EMBL/GenBank/DDBJ databases">
        <title>The draft genome sequence of Leadbetterella sp. JN14-9.</title>
        <authorList>
            <person name="Liu Y."/>
            <person name="Du J."/>
            <person name="Shao Z."/>
        </authorList>
    </citation>
    <scope>NUCLEOTIDE SEQUENCE [LARGE SCALE GENOMIC DNA]</scope>
    <source>
        <strain evidence="5 6">JN14-9</strain>
    </source>
</reference>
<dbReference type="InterPro" id="IPR003599">
    <property type="entry name" value="Ig_sub"/>
</dbReference>
<dbReference type="STRING" id="1605367.AFM12_01055"/>
<dbReference type="Proteomes" id="UP000050454">
    <property type="component" value="Unassembled WGS sequence"/>
</dbReference>
<dbReference type="InterPro" id="IPR022409">
    <property type="entry name" value="PKD/Chitinase_dom"/>
</dbReference>
<evidence type="ECO:0000256" key="2">
    <source>
        <dbReference type="SAM" id="MobiDB-lite"/>
    </source>
</evidence>
<keyword evidence="3" id="KW-1133">Transmembrane helix</keyword>
<dbReference type="SMART" id="SM00042">
    <property type="entry name" value="CUB"/>
    <property type="match status" value="1"/>
</dbReference>
<dbReference type="SUPFAM" id="SSF49299">
    <property type="entry name" value="PKD domain"/>
    <property type="match status" value="1"/>
</dbReference>
<dbReference type="Pfam" id="PF19081">
    <property type="entry name" value="Ig_7"/>
    <property type="match status" value="2"/>
</dbReference>
<dbReference type="EMBL" id="LGTQ01000005">
    <property type="protein sequence ID" value="KPM49249.1"/>
    <property type="molecule type" value="Genomic_DNA"/>
</dbReference>
<dbReference type="InterPro" id="IPR035914">
    <property type="entry name" value="Sperma_CUB_dom_sf"/>
</dbReference>
<organism evidence="5 6">
    <name type="scientific">Jiulongibacter sediminis</name>
    <dbReference type="NCBI Taxonomy" id="1605367"/>
    <lineage>
        <taxon>Bacteria</taxon>
        <taxon>Pseudomonadati</taxon>
        <taxon>Bacteroidota</taxon>
        <taxon>Cytophagia</taxon>
        <taxon>Cytophagales</taxon>
        <taxon>Leadbetterellaceae</taxon>
        <taxon>Jiulongibacter</taxon>
    </lineage>
</organism>
<keyword evidence="1" id="KW-1015">Disulfide bond</keyword>
<keyword evidence="3" id="KW-0472">Membrane</keyword>
<evidence type="ECO:0000256" key="3">
    <source>
        <dbReference type="SAM" id="Phobius"/>
    </source>
</evidence>
<dbReference type="SUPFAM" id="SSF49785">
    <property type="entry name" value="Galactose-binding domain-like"/>
    <property type="match status" value="1"/>
</dbReference>
<dbReference type="Gene3D" id="2.60.120.260">
    <property type="entry name" value="Galactose-binding domain-like"/>
    <property type="match status" value="2"/>
</dbReference>
<dbReference type="OrthoDB" id="629398at2"/>
<dbReference type="SMART" id="SM00409">
    <property type="entry name" value="IG"/>
    <property type="match status" value="7"/>
</dbReference>
<evidence type="ECO:0000313" key="5">
    <source>
        <dbReference type="EMBL" id="KPM49249.1"/>
    </source>
</evidence>
<evidence type="ECO:0000313" key="6">
    <source>
        <dbReference type="Proteomes" id="UP000050454"/>
    </source>
</evidence>
<keyword evidence="3" id="KW-0812">Transmembrane</keyword>
<evidence type="ECO:0000259" key="4">
    <source>
        <dbReference type="PROSITE" id="PS50835"/>
    </source>
</evidence>
<feature type="region of interest" description="Disordered" evidence="2">
    <location>
        <begin position="377"/>
        <end position="397"/>
    </location>
</feature>
<dbReference type="InterPro" id="IPR008979">
    <property type="entry name" value="Galactose-bd-like_sf"/>
</dbReference>
<dbReference type="CDD" id="cd00041">
    <property type="entry name" value="CUB"/>
    <property type="match status" value="1"/>
</dbReference>
<dbReference type="InterPro" id="IPR007110">
    <property type="entry name" value="Ig-like_dom"/>
</dbReference>
<protein>
    <recommendedName>
        <fullName evidence="4">Ig-like domain-containing protein</fullName>
    </recommendedName>
</protein>
<dbReference type="InterPro" id="IPR000859">
    <property type="entry name" value="CUB_dom"/>
</dbReference>
<dbReference type="InterPro" id="IPR013783">
    <property type="entry name" value="Ig-like_fold"/>
</dbReference>
<name>A0A0P7BXD6_9BACT</name>
<dbReference type="SMART" id="SM00089">
    <property type="entry name" value="PKD"/>
    <property type="match status" value="8"/>
</dbReference>
<proteinExistence type="predicted"/>
<dbReference type="InterPro" id="IPR035986">
    <property type="entry name" value="PKD_dom_sf"/>
</dbReference>
<comment type="caution">
    <text evidence="5">The sequence shown here is derived from an EMBL/GenBank/DDBJ whole genome shotgun (WGS) entry which is preliminary data.</text>
</comment>
<sequence>MIKNDQKIYSPLAVTYSLPLWRVLAFVFVLFAQNSFSQNVQRELVENGDFDSNNTYRGYNSDVPTNYSNGGSGGSHEITSNPNNEWNWAPNFGDHTPGNNMMIVDGASWAGHRIWYNNFYLEAGRTYTFSVWVRDFWGGSNAGELYWSVGGSQVGTTVKAVDGVWTQLEVTFVATTTGFQTIAIHNNQGGNSGNDFAIDDVSIIEEISPTCSGNFYDTGGPFNDYSPNEDYYVTYCAPYGQRIRFTFNSFNTQNRDRLEIFDGIDQNADRIARIDKNHDGDVYTSSDNCLTFRFRSNSNGEGSGWNATISCVDDNECEDLSQLVINDLGGGADIDITAGATIYSNQLPTSWNLEAIVNGLSGSDDNNGVSVTFDITGDANTSNTENTQPYRSPNDNNPYNWGEGTYYITTTLYEDNGAGGKVCGLLETELIINECNLVGLNPTSNGPLCAGATLNFTSGTLPGGSTYSWVGPNGFTSSNETPSIPNVTTSATGIYTVTAEYDGCTATATVAVLVEQVPQAIVGLTEATCGLNDGAITFTFPDVSGRSGLEFSLNGGSSYLAQVPDNSGSVTYSGQAPGTYSLWVRWDNDECPVYLGDYTILQSRGTMNVTGDLGICIGESTTLTATLQNGVSPVNYSWGSGLGTGASKTVTPNMSTVYNVTATDASGCSATATVQVVVHNLPVVFPSSNSPVCGGGTLNLTSNSGFVSYLWTDPLNNTYTVKDPTISPVNVTYSGSYKVEVVDVNGCVNSDSTNVTVTSTMNPTASNTGPFCEGQTINLNATGGNSYGWVGPDAFSSSGASVSAGLATISKSGVYTVTATQSGSGCSATATTNVIVLSSSITASNDGPECSGGSVQLSVSGGGTTFTWAGPNGFSSTQQNPLISNINSNKEGTYTVTSNVTSSCPVSATTEITVFSLPNASVMDTVKVCTGDDANLTASGGISYQWVGPGGFSETNTSGNITVTNVTNAKSGIYTVTVFNAAGCSATATISLTLALPALTVSSNSPVCVGNSIQLNSSGGISYSWLGPGGFSSGTANTTISSATTANEGFYTLTVANSLGCTATSTVEVNILTSSPTITGTPEICAGDTLKLAGENWIDYSWTGPNGFSSTLEEPFIADASTAADGTYSVTVSKPGGCTATATFAVIVNPLPTITISGSSTLCQFDDLSLTATGGISYTWTGPEAFSSSSSGASVSSIDTLEQGYYVVEVTDAEGCVNKDSVNVVVNYTLAEATGSEIVCYGSTISLASNTGQSYSWSGPNGFSSTAQTASISNVGTVNSGDYILEITGTNSCVNRDTLSVVVSEPNAQIVADSIYCDQESVVLGGLGGNSFQWSGPAGFSSTLQNPAIAKIIPSRSGYYYLTVTDSASCVDTDTLYITIRNLPNISASSSNNPVCLNETLNLSASGGISYLWSGPDGYASGDQNATLPNIQNIHAGMFYVQGTDAYGCQNIDSVDVTVNPLPTVIAFATNNDVCVEDVIDLTASGAQSYSWLSPDGATKTGSTWGRNNVTPAMSGSYLVTGTSSLGCTNTATTFVTVHPFPDPPAAADVNICGAGTATLTASGCVGTINWYATNNTNTVLATGNTYTTPYMNIGDVEYYYADCIIYTCESQTRSEVRVEALQPPFNVQASTTGIHCAYTTAILFGSADNAVAYRWDGPNGFTSNAQSPKFVTSPSSDGIYTLTATAANGCTETATTELVINTDCGSICGTWLGLLPTNPSNCGATDGYILAQDYGNGRFEVSIDGINWIRSTHSTSTGRINNLGVGSHLVFVKDRSSQNICRTVIITLTSNGGNFFTGSSVTAASECFAFDGSITLQGVAETDEVSWIGLQDREYVPVSSLSPANTIDSLQPGSYYVRVKRYNSAFCYKEQVITVPNSGTPCQISTFCEVGPEGNKFVNGDFGSGVDVQGPPLPEEQTGYGYVFMNCNSPNDGFYTIVNELDCNGSSNPGGGIFGGSWQTLPEDHTPGDTGGYMMVVNASYEPNVVVEQQIGDLCPNSKYNFTAWIRDTHAPGYNGIRANLAFLIDGVSKYTTGNITVFGEWIQVGFSFQTGNISEAVFSIRNNAPGGGGNDWIIDDIVVSKCPLEIELSGTTIACLGGLNEQISATITDQLEEYTYYKWQESTDDGLTWTDVSAVQQGTYNSNVMDVSFSLPTPVPSAISGVDYQIILSTTSDGFNSPGCVVTSGLTKILVPPLEMSLTEDTIKCIGSGSLTLESIPSGGGSPYTFEWSTGETTQSILVNPSVTTEYIVTARDSAGCPVTDTVLVEVEDQPTLTVSIDEDSVCIDGVGDITAHVIGGSGNFEFTWFTTLDTNGTWTEVVGEKDSVYMPPTNVAGDRYYRVFVEDLTFDCNDAMSNAVLFTVVSDPFVSVNVADTTLCASGTVTLIPTISGGTGNLTYQWQSSASGNAPWTDLAGETSQNLTVPSSTLGVSFYRMVVNSDGNGCNYPPSDSARVEVLPNFSVDVVIDSSLVCADGLVELVADTSSGTGTITYQWFSSTDAVTFNPITDSTNVNLFPSTSSEGIMYYQVQATASGEGCGTVSSDTAMVQVLPEFIVDLVTDDAVVCIGGLVELEGQSISGFGTITYQWFVSANEAGPYTLLSGAVNDTYTPATGFPGIRYFQIEATASGAGCGMDTSEVVSVQVLPEFSVDVTLNNSTICLGGEVELVSDTTNGTGDVTYRWFESTNPAGPFTEMVGQTDSALTVTPTTAGIHYYFIEATASGPGCGSVNSDTASVEVLPNFSVDVAADDNIVCIGGLVEIVADTNSGTGTVSYQWYQSADGITFTTMTDSTGSSIFPNTSSEGVNYYKVIATSDGEGCGTAESDTARVEVLPVFDVDVTVNNALVCIGGAVQLEADTVNGTGNITYQWFSSSNSGGPFTAISGETDSVYVPSTAADGIIYYQVQATASGAGCGTVTSDVATVEVLPVFSVDVTANGNVICLGGTVELLADTTNGTGNITYKWFSSTSAGGPFNEITTDTDSLLTITPTVEGMYYYYVEVTSDGPGCGTVSSAVAAIEVLPNFDVEIVVNNAMVCTDGFVELEADTISGTGTITYQWQYASDGVSFSDITDSTGTSLIPSTADTGVFYYRVIAVAQGNGCGTATSDVAVVEIEPQVRVELVPSALNICEGEPVVFEANPQEGIGPFTFQWQSFDGTSWNDIIGENDTLYTPSTAVPGQFTYRVLADANGVGCDQATSTQYTLTVYDLPDVTVTSTDPLCVPNNGQITFTFNDEANRDSIQFSLDGGLTYPYHIADDLGSFSIDTLSEGTYLLFARWDGDYCPQDLGSVTISDRPAPVVAVSFTDPTCTIDNGTITFSFPDESTRSQLEFSWDGGTTFQTPVNDNSGSIVYSNFAPGTYDLWVRWENDECPVDLGSVIMVDHPSPVVSVNQDTTICIGVTVNLLASSTGGDAPIIYSWDNGLSDGSAQAVTPSVTTTYIVTATDTNSCFDQDTVTITVNPLPVVVANGGIFCEGEDITLISSGGDTYNWSGPDSFSSTDQNPIRANGLTSYQGTYTVNVLDVNGCSSSDTAAVVVNAAPSSPNISDQFLCGPGEITFSASGCSGGTLSWYSSYDALNPIGFGTTFVTDSLNATSYYYVSCTDANDCQNFERSRGVAEIRDLSNAEAIPINTTCAGAIALNNGVILINGFRSGETYSFSQGSTYNAATAIPAVPAVIPEDGRIYEDVGNPSGATETYTVRIYSLDNCPVDHTVEYQRQCDVCFPYCEPTRIEKVK</sequence>
<dbReference type="Gene3D" id="2.60.40.2700">
    <property type="match status" value="1"/>
</dbReference>
<dbReference type="Gene3D" id="2.60.40.10">
    <property type="entry name" value="Immunoglobulins"/>
    <property type="match status" value="14"/>
</dbReference>
<feature type="transmembrane region" description="Helical" evidence="3">
    <location>
        <begin position="12"/>
        <end position="32"/>
    </location>
</feature>
<dbReference type="RefSeq" id="WP_055143301.1">
    <property type="nucleotide sequence ID" value="NZ_JXSZ01000005.1"/>
</dbReference>
<evidence type="ECO:0000256" key="1">
    <source>
        <dbReference type="ARBA" id="ARBA00023157"/>
    </source>
</evidence>
<feature type="domain" description="Ig-like" evidence="4">
    <location>
        <begin position="905"/>
        <end position="991"/>
    </location>
</feature>
<dbReference type="PROSITE" id="PS50835">
    <property type="entry name" value="IG_LIKE"/>
    <property type="match status" value="1"/>
</dbReference>
<feature type="compositionally biased region" description="Polar residues" evidence="2">
    <location>
        <begin position="378"/>
        <end position="397"/>
    </location>
</feature>
<dbReference type="SUPFAM" id="SSF49854">
    <property type="entry name" value="Spermadhesin, CUB domain"/>
    <property type="match status" value="1"/>
</dbReference>
<gene>
    <name evidence="5" type="ORF">AFM12_01055</name>
</gene>
<dbReference type="Gene3D" id="2.60.120.290">
    <property type="entry name" value="Spermadhesin, CUB domain"/>
    <property type="match status" value="1"/>
</dbReference>
<accession>A0A0P7BXD6</accession>
<dbReference type="InterPro" id="IPR044023">
    <property type="entry name" value="Ig_7"/>
</dbReference>